<reference evidence="2" key="1">
    <citation type="submission" date="2020-08" db="EMBL/GenBank/DDBJ databases">
        <title>Studying the diversity of plant-associated saprophytic bacteria and their role in host health and plant-pathogen interactions.</title>
        <authorList>
            <person name="Potnis N."/>
        </authorList>
    </citation>
    <scope>NUCLEOTIDE SEQUENCE</scope>
    <source>
        <strain evidence="2">F21</strain>
    </source>
</reference>
<dbReference type="Proteomes" id="UP000528595">
    <property type="component" value="Unassembled WGS sequence"/>
</dbReference>
<protein>
    <submittedName>
        <fullName evidence="2">Uncharacterized protein</fullName>
    </submittedName>
</protein>
<dbReference type="AlphaFoldDB" id="A0AB73GX77"/>
<evidence type="ECO:0000313" key="2">
    <source>
        <dbReference type="EMBL" id="MBB5670611.1"/>
    </source>
</evidence>
<feature type="region of interest" description="Disordered" evidence="1">
    <location>
        <begin position="41"/>
        <end position="77"/>
    </location>
</feature>
<organism evidence="2">
    <name type="scientific">Xanthomonas arboricola</name>
    <dbReference type="NCBI Taxonomy" id="56448"/>
    <lineage>
        <taxon>Bacteria</taxon>
        <taxon>Pseudomonadati</taxon>
        <taxon>Pseudomonadota</taxon>
        <taxon>Gammaproteobacteria</taxon>
        <taxon>Lysobacterales</taxon>
        <taxon>Lysobacteraceae</taxon>
        <taxon>Xanthomonas</taxon>
    </lineage>
</organism>
<name>A0AB73GX77_9XANT</name>
<evidence type="ECO:0000256" key="1">
    <source>
        <dbReference type="SAM" id="MobiDB-lite"/>
    </source>
</evidence>
<proteinExistence type="predicted"/>
<sequence length="156" mass="16810">MPVTEQAQIVISATDDTLQSRAPGAGQPAPLRVLHAPLPQTDATRATPPTSQPAVGTTATEIRMSRAKSAPARRLAPITRAMSPADWLARHAAADDHAPARIRILAATPDAPEVQDWANRLRERLRQRGWSTQVEVLQDAGLEADQLRVEPLTATP</sequence>
<dbReference type="EMBL" id="JACIIQ010000007">
    <property type="protein sequence ID" value="MBB5670611.1"/>
    <property type="molecule type" value="Genomic_DNA"/>
</dbReference>
<comment type="caution">
    <text evidence="2">The sequence shown here is derived from an EMBL/GenBank/DDBJ whole genome shotgun (WGS) entry which is preliminary data.</text>
</comment>
<dbReference type="RefSeq" id="WP_184577696.1">
    <property type="nucleotide sequence ID" value="NZ_JACIIQ010000007.1"/>
</dbReference>
<accession>A0AB73GX77</accession>
<gene>
    <name evidence="2" type="ORF">FHR65_002173</name>
</gene>
<feature type="compositionally biased region" description="Polar residues" evidence="1">
    <location>
        <begin position="41"/>
        <end position="60"/>
    </location>
</feature>